<evidence type="ECO:0000313" key="12">
    <source>
        <dbReference type="EMBL" id="KAF9673800.1"/>
    </source>
</evidence>
<keyword evidence="6" id="KW-0479">Metal-binding</keyword>
<comment type="similarity">
    <text evidence="2">Belongs to the TAPT1 family.</text>
</comment>
<evidence type="ECO:0000256" key="3">
    <source>
        <dbReference type="ARBA" id="ARBA00022692"/>
    </source>
</evidence>
<dbReference type="InterPro" id="IPR035979">
    <property type="entry name" value="RBD_domain_sf"/>
</dbReference>
<keyword evidence="3 9" id="KW-0812">Transmembrane</keyword>
<evidence type="ECO:0000256" key="7">
    <source>
        <dbReference type="PROSITE-ProRule" id="PRU00176"/>
    </source>
</evidence>
<feature type="transmembrane region" description="Helical" evidence="9">
    <location>
        <begin position="252"/>
        <end position="271"/>
    </location>
</feature>
<dbReference type="Pfam" id="PF05346">
    <property type="entry name" value="DUF747"/>
    <property type="match status" value="1"/>
</dbReference>
<comment type="caution">
    <text evidence="12">The sequence shown here is derived from an EMBL/GenBank/DDBJ whole genome shotgun (WGS) entry which is preliminary data.</text>
</comment>
<keyword evidence="5 9" id="KW-0472">Membrane</keyword>
<reference evidence="12 13" key="1">
    <citation type="submission" date="2020-10" db="EMBL/GenBank/DDBJ databases">
        <title>Plant Genome Project.</title>
        <authorList>
            <person name="Zhang R.-G."/>
        </authorList>
    </citation>
    <scope>NUCLEOTIDE SEQUENCE [LARGE SCALE GENOMIC DNA]</scope>
    <source>
        <strain evidence="12">FAFU-HL-1</strain>
        <tissue evidence="12">Leaf</tissue>
    </source>
</reference>
<feature type="transmembrane region" description="Helical" evidence="9">
    <location>
        <begin position="201"/>
        <end position="232"/>
    </location>
</feature>
<evidence type="ECO:0000256" key="5">
    <source>
        <dbReference type="ARBA" id="ARBA00023136"/>
    </source>
</evidence>
<keyword evidence="6" id="KW-0862">Zinc</keyword>
<dbReference type="Proteomes" id="UP000657918">
    <property type="component" value="Unassembled WGS sequence"/>
</dbReference>
<keyword evidence="4 9" id="KW-1133">Transmembrane helix</keyword>
<comment type="subcellular location">
    <subcellularLocation>
        <location evidence="1">Membrane</location>
        <topology evidence="1">Multi-pass membrane protein</topology>
    </subcellularLocation>
</comment>
<dbReference type="InterPro" id="IPR000504">
    <property type="entry name" value="RRM_dom"/>
</dbReference>
<dbReference type="InterPro" id="IPR000315">
    <property type="entry name" value="Znf_B-box"/>
</dbReference>
<sequence>MASRSSGRKLSFEILNYSSSHEEKEDGFLVNYQSDPLEKPNRRRKKHKRKQKPLHPTIPEELITHSYPSVHNSHLTDNGSIQNSYIGGGGGGSVVCSTVSEGGAEIQRVYGNGELRQRNRRIEPPNGSVATKLETAESLDWNKLMADDPNYLFSREKSPVKYFMDEMSKGMSLMSTTTLGSEKERERVYDTIFRLPWRCELLIDVGFFVCLDSFLSLLTIMPTKIVMILWRFLSARQFKKPSAAELSDMGCFIVLASGVVLLGQIDISLIYHMIRGQGTIKLYVVYNVLEIFDKLCQSFGGDVLQALFNSSEGLASCSSENMIFWILRFISDQALAMAFSNILVLAQAITLSTCIVAHNNALLALLVSNNFAEIKSSVFKRFSKDNIHSLVYSDSIERFHISAFLSAVLAQNILEAEGPWFESFLSNALMVFFCEMLIDIIKHSFLAKFNDMKPIVYSEFLEELCSQKENSYIHSFGSGMCGYPSADTSIFCSPSPQSPSVEVFLDPFLVCLDLCYAHKPEGDGWHGPTKACQMVCRSVPKEEKAFPQRLILRKPLMFYICFSFSSFAHFFTTPVCKLLVFTEFNCLSIQSRTRTNGMNSLFRINFNHCYWFCPVGCELYVKNTDWLRTLLRSEFFDSCSLHQEHRKNEKNLFCIDCNVGCCRHCMRSHFLHRQFQICKYVYHDVVRLQEIQKHLDCSKIQAYKINGEKAVHLKPRPQPRDARPSTKAKFGASCEACARYLQDVPNRFCSIACKVSVELKDQSHKIISFSIQEFPDLSWKKNCNAERHSSENESSLSLTDMSEDTQGWINSALKPRRQLHKRKGFPLILTRIEREAISHDVISPGVPEDSGQKTEALPQSNSTANWTINVSDVRTVKVSNISLTATDIDIKEFFSFSGDILCVEMRRESETTQLAYVTFEESQGADTAMLLSGAIVADLSVLITPVEDYQLPPEALSSKLQQKPPVTDSAVKKAEDVVSTMLAKGFVLGKDAINKAKAFDERIHLTSNASATVASIDHKMGLSEKLSAGTAVVNEKVREMDEKFQVLVKTKTVLSVAEQKASSVGSAILSNPYVSTGASWVSGAFTAVAKAAEDVSVMTREKVEKAEEEKMEIPVSERSSAHIHHNGSPAGEPPVIPIDSEDRIT</sequence>
<proteinExistence type="inferred from homology"/>
<evidence type="ECO:0000256" key="1">
    <source>
        <dbReference type="ARBA" id="ARBA00004141"/>
    </source>
</evidence>
<dbReference type="PROSITE" id="PS50119">
    <property type="entry name" value="ZF_BBOX"/>
    <property type="match status" value="1"/>
</dbReference>
<feature type="domain" description="B box-type" evidence="11">
    <location>
        <begin position="639"/>
        <end position="688"/>
    </location>
</feature>
<evidence type="ECO:0000256" key="2">
    <source>
        <dbReference type="ARBA" id="ARBA00008803"/>
    </source>
</evidence>
<organism evidence="12 13">
    <name type="scientific">Salix dunnii</name>
    <dbReference type="NCBI Taxonomy" id="1413687"/>
    <lineage>
        <taxon>Eukaryota</taxon>
        <taxon>Viridiplantae</taxon>
        <taxon>Streptophyta</taxon>
        <taxon>Embryophyta</taxon>
        <taxon>Tracheophyta</taxon>
        <taxon>Spermatophyta</taxon>
        <taxon>Magnoliopsida</taxon>
        <taxon>eudicotyledons</taxon>
        <taxon>Gunneridae</taxon>
        <taxon>Pentapetalae</taxon>
        <taxon>rosids</taxon>
        <taxon>fabids</taxon>
        <taxon>Malpighiales</taxon>
        <taxon>Salicaceae</taxon>
        <taxon>Saliceae</taxon>
        <taxon>Salix</taxon>
    </lineage>
</organism>
<dbReference type="PANTHER" id="PTHR13317:SF4">
    <property type="entry name" value="TRANSMEMBRANE ANTERIOR POSTERIOR TRANSFORMATION PROTEIN 1 HOMOLOG"/>
    <property type="match status" value="1"/>
</dbReference>
<evidence type="ECO:0008006" key="14">
    <source>
        <dbReference type="Google" id="ProtNLM"/>
    </source>
</evidence>
<dbReference type="InterPro" id="IPR006734">
    <property type="entry name" value="PLATZ"/>
</dbReference>
<dbReference type="OrthoDB" id="29023at2759"/>
<evidence type="ECO:0000259" key="11">
    <source>
        <dbReference type="PROSITE" id="PS50119"/>
    </source>
</evidence>
<feature type="compositionally biased region" description="Basic residues" evidence="8">
    <location>
        <begin position="41"/>
        <end position="53"/>
    </location>
</feature>
<feature type="region of interest" description="Disordered" evidence="8">
    <location>
        <begin position="1102"/>
        <end position="1145"/>
    </location>
</feature>
<feature type="compositionally biased region" description="Basic and acidic residues" evidence="8">
    <location>
        <begin position="1102"/>
        <end position="1112"/>
    </location>
</feature>
<dbReference type="InterPro" id="IPR012677">
    <property type="entry name" value="Nucleotide-bd_a/b_plait_sf"/>
</dbReference>
<evidence type="ECO:0000313" key="13">
    <source>
        <dbReference type="Proteomes" id="UP000657918"/>
    </source>
</evidence>
<feature type="region of interest" description="Disordered" evidence="8">
    <location>
        <begin position="22"/>
        <end position="55"/>
    </location>
</feature>
<keyword evidence="13" id="KW-1185">Reference proteome</keyword>
<evidence type="ECO:0000256" key="6">
    <source>
        <dbReference type="PROSITE-ProRule" id="PRU00024"/>
    </source>
</evidence>
<gene>
    <name evidence="12" type="ORF">SADUNF_Sadunf10G0061700</name>
</gene>
<evidence type="ECO:0000256" key="4">
    <source>
        <dbReference type="ARBA" id="ARBA00022989"/>
    </source>
</evidence>
<dbReference type="EMBL" id="JADGMS010000010">
    <property type="protein sequence ID" value="KAF9673800.1"/>
    <property type="molecule type" value="Genomic_DNA"/>
</dbReference>
<evidence type="ECO:0000256" key="9">
    <source>
        <dbReference type="SAM" id="Phobius"/>
    </source>
</evidence>
<feature type="domain" description="RRM" evidence="10">
    <location>
        <begin position="874"/>
        <end position="948"/>
    </location>
</feature>
<dbReference type="InterPro" id="IPR008010">
    <property type="entry name" value="Tatp1"/>
</dbReference>
<dbReference type="SMART" id="SM00360">
    <property type="entry name" value="RRM"/>
    <property type="match status" value="1"/>
</dbReference>
<dbReference type="PANTHER" id="PTHR13317">
    <property type="entry name" value="TRANSMEMBRANE ANTERIOR POSTERIOR TRANSFORMATION PROTEIN 1 HOMOLOG"/>
    <property type="match status" value="1"/>
</dbReference>
<dbReference type="Gene3D" id="3.30.70.330">
    <property type="match status" value="1"/>
</dbReference>
<keyword evidence="7" id="KW-0694">RNA-binding</keyword>
<dbReference type="Pfam" id="PF04640">
    <property type="entry name" value="PLATZ"/>
    <property type="match status" value="1"/>
</dbReference>
<name>A0A835JMG6_9ROSI</name>
<evidence type="ECO:0000256" key="8">
    <source>
        <dbReference type="SAM" id="MobiDB-lite"/>
    </source>
</evidence>
<evidence type="ECO:0000259" key="10">
    <source>
        <dbReference type="PROSITE" id="PS50102"/>
    </source>
</evidence>
<dbReference type="AlphaFoldDB" id="A0A835JMG6"/>
<keyword evidence="6" id="KW-0863">Zinc-finger</keyword>
<dbReference type="PROSITE" id="PS50102">
    <property type="entry name" value="RRM"/>
    <property type="match status" value="1"/>
</dbReference>
<accession>A0A835JMG6</accession>
<dbReference type="GO" id="GO:0005789">
    <property type="term" value="C:endoplasmic reticulum membrane"/>
    <property type="evidence" value="ECO:0007669"/>
    <property type="project" value="TreeGrafter"/>
</dbReference>
<dbReference type="GO" id="GO:0008270">
    <property type="term" value="F:zinc ion binding"/>
    <property type="evidence" value="ECO:0007669"/>
    <property type="project" value="UniProtKB-KW"/>
</dbReference>
<protein>
    <recommendedName>
        <fullName evidence="14">RRM domain-containing protein</fullName>
    </recommendedName>
</protein>
<feature type="transmembrane region" description="Helical" evidence="9">
    <location>
        <begin position="334"/>
        <end position="358"/>
    </location>
</feature>
<dbReference type="SUPFAM" id="SSF54928">
    <property type="entry name" value="RNA-binding domain, RBD"/>
    <property type="match status" value="1"/>
</dbReference>
<dbReference type="GO" id="GO:0003723">
    <property type="term" value="F:RNA binding"/>
    <property type="evidence" value="ECO:0007669"/>
    <property type="project" value="UniProtKB-UniRule"/>
</dbReference>